<dbReference type="GO" id="GO:0070402">
    <property type="term" value="F:NADPH binding"/>
    <property type="evidence" value="ECO:0007669"/>
    <property type="project" value="InterPro"/>
</dbReference>
<keyword evidence="6 13" id="KW-0521">NADP</keyword>
<dbReference type="GO" id="GO:0051484">
    <property type="term" value="P:isopentenyl diphosphate biosynthetic process, methylerythritol 4-phosphate pathway involved in terpenoid biosynthetic process"/>
    <property type="evidence" value="ECO:0007669"/>
    <property type="project" value="UniProtKB-ARBA"/>
</dbReference>
<feature type="domain" description="1-deoxy-D-xylulose 5-phosphate reductoisomerase N-terminal" evidence="14">
    <location>
        <begin position="7"/>
        <end position="135"/>
    </location>
</feature>
<feature type="binding site" evidence="13">
    <location>
        <position position="231"/>
    </location>
    <ligand>
        <name>1-deoxy-D-xylulose 5-phosphate</name>
        <dbReference type="ChEBI" id="CHEBI:57792"/>
    </ligand>
</feature>
<keyword evidence="7 13" id="KW-0560">Oxidoreductase</keyword>
<feature type="binding site" evidence="13">
    <location>
        <position position="225"/>
    </location>
    <ligand>
        <name>1-deoxy-D-xylulose 5-phosphate</name>
        <dbReference type="ChEBI" id="CHEBI:57792"/>
    </ligand>
</feature>
<feature type="binding site" evidence="13">
    <location>
        <position position="15"/>
    </location>
    <ligand>
        <name>NADPH</name>
        <dbReference type="ChEBI" id="CHEBI:57783"/>
    </ligand>
</feature>
<feature type="binding site" evidence="13">
    <location>
        <position position="128"/>
    </location>
    <ligand>
        <name>1-deoxy-D-xylulose 5-phosphate</name>
        <dbReference type="ChEBI" id="CHEBI:57792"/>
    </ligand>
</feature>
<feature type="binding site" evidence="13">
    <location>
        <position position="234"/>
    </location>
    <ligand>
        <name>Mn(2+)</name>
        <dbReference type="ChEBI" id="CHEBI:29035"/>
    </ligand>
</feature>
<evidence type="ECO:0000256" key="11">
    <source>
        <dbReference type="ARBA" id="ARBA00054845"/>
    </source>
</evidence>
<comment type="pathway">
    <text evidence="2 13">Isoprenoid biosynthesis; isopentenyl diphosphate biosynthesis via DXP pathway; isopentenyl diphosphate from 1-deoxy-D-xylulose 5-phosphate: step 1/6.</text>
</comment>
<feature type="binding site" evidence="13">
    <location>
        <position position="13"/>
    </location>
    <ligand>
        <name>NADPH</name>
        <dbReference type="ChEBI" id="CHEBI:57783"/>
    </ligand>
</feature>
<dbReference type="SUPFAM" id="SSF69055">
    <property type="entry name" value="1-deoxy-D-xylulose-5-phosphate reductoisomerase, C-terminal domain"/>
    <property type="match status" value="1"/>
</dbReference>
<feature type="binding site" evidence="13">
    <location>
        <position position="127"/>
    </location>
    <ligand>
        <name>NADPH</name>
        <dbReference type="ChEBI" id="CHEBI:57783"/>
    </ligand>
</feature>
<dbReference type="Gene3D" id="3.40.50.720">
    <property type="entry name" value="NAD(P)-binding Rossmann-like Domain"/>
    <property type="match status" value="1"/>
</dbReference>
<dbReference type="InterPro" id="IPR013512">
    <property type="entry name" value="DXP_reductoisomerase_N"/>
</dbReference>
<dbReference type="InterPro" id="IPR036169">
    <property type="entry name" value="DXPR_C_sf"/>
</dbReference>
<evidence type="ECO:0000313" key="17">
    <source>
        <dbReference type="EMBL" id="VGM95666.1"/>
    </source>
</evidence>
<dbReference type="FunFam" id="1.10.1740.10:FF:000004">
    <property type="entry name" value="1-deoxy-D-xylulose 5-phosphate reductoisomerase"/>
    <property type="match status" value="1"/>
</dbReference>
<keyword evidence="17" id="KW-0413">Isomerase</keyword>
<feature type="binding site" evidence="13">
    <location>
        <position position="39"/>
    </location>
    <ligand>
        <name>NADPH</name>
        <dbReference type="ChEBI" id="CHEBI:57783"/>
    </ligand>
</feature>
<feature type="binding site" evidence="13">
    <location>
        <position position="41"/>
    </location>
    <ligand>
        <name>NADPH</name>
        <dbReference type="ChEBI" id="CHEBI:57783"/>
    </ligand>
</feature>
<sequence>MQKQQKLVILGSTGSIGTSTLSVIEHNPEKYQAFALVGGRNVQLMVEQCVKFQPIFAALDDESAAKNLKEKLTALGLRTQVLSGQKAICELAAHPEADQVMAAIVGAAGLLPTLSAVQAGKRVLLANKESLVTCGQLFIDEVKKNHTQLLPVDSEHNAIFQSLPPQAQEKIGFCPLQELGISKIVLTGSGGPFRYTDLSEFDQITPEQAVAHPNWSMGKKISVDSATMMNKGLEYIEARWLFNASADEMEVIIHPQSIIHSMVRYIDGSVIAQMGNPDMRTPIAETMAYPQRTFAGVAPLDFYQLNGLTFLAPDYQRYPCLKLAIDAFAAGQYATTAMNAANEISVEAFLNRQIKFTDIAKVNTQVVEKISPQQIQSIDDVLDVDKNARALAWQIIQAK</sequence>
<keyword evidence="5 13" id="KW-0479">Metal-binding</keyword>
<evidence type="ECO:0000256" key="7">
    <source>
        <dbReference type="ARBA" id="ARBA00023002"/>
    </source>
</evidence>
<dbReference type="InterPro" id="IPR036291">
    <property type="entry name" value="NAD(P)-bd_dom_sf"/>
</dbReference>
<feature type="binding site" evidence="13">
    <location>
        <position position="153"/>
    </location>
    <ligand>
        <name>Mn(2+)</name>
        <dbReference type="ChEBI" id="CHEBI:29035"/>
    </ligand>
</feature>
<evidence type="ECO:0000256" key="2">
    <source>
        <dbReference type="ARBA" id="ARBA00005094"/>
    </source>
</evidence>
<feature type="binding site" evidence="13">
    <location>
        <position position="154"/>
    </location>
    <ligand>
        <name>1-deoxy-D-xylulose 5-phosphate</name>
        <dbReference type="ChEBI" id="CHEBI:57792"/>
    </ligand>
</feature>
<dbReference type="PANTHER" id="PTHR30525:SF0">
    <property type="entry name" value="1-DEOXY-D-XYLULOSE 5-PHOSPHATE REDUCTOISOMERASE, CHLOROPLASTIC"/>
    <property type="match status" value="1"/>
</dbReference>
<dbReference type="EMBL" id="CAAHDN010000013">
    <property type="protein sequence ID" value="VGM95666.1"/>
    <property type="molecule type" value="Genomic_DNA"/>
</dbReference>
<evidence type="ECO:0000256" key="10">
    <source>
        <dbReference type="ARBA" id="ARBA00048543"/>
    </source>
</evidence>
<evidence type="ECO:0000259" key="16">
    <source>
        <dbReference type="Pfam" id="PF13288"/>
    </source>
</evidence>
<comment type="cofactor">
    <cofactor evidence="1">
        <name>Co(2+)</name>
        <dbReference type="ChEBI" id="CHEBI:48828"/>
    </cofactor>
</comment>
<dbReference type="NCBIfam" id="TIGR00243">
    <property type="entry name" value="Dxr"/>
    <property type="match status" value="1"/>
</dbReference>
<dbReference type="Pfam" id="PF02670">
    <property type="entry name" value="DXP_reductoisom"/>
    <property type="match status" value="1"/>
</dbReference>
<accession>A0A486XCJ6</accession>
<evidence type="ECO:0000259" key="14">
    <source>
        <dbReference type="Pfam" id="PF02670"/>
    </source>
</evidence>
<evidence type="ECO:0000256" key="4">
    <source>
        <dbReference type="ARBA" id="ARBA00012366"/>
    </source>
</evidence>
<dbReference type="NCBIfam" id="NF003938">
    <property type="entry name" value="PRK05447.1-1"/>
    <property type="match status" value="1"/>
</dbReference>
<dbReference type="NCBIfam" id="NF009114">
    <property type="entry name" value="PRK12464.1"/>
    <property type="match status" value="1"/>
</dbReference>
<evidence type="ECO:0000256" key="12">
    <source>
        <dbReference type="ARBA" id="ARBA00071224"/>
    </source>
</evidence>
<feature type="binding site" evidence="13">
    <location>
        <position position="155"/>
    </location>
    <ligand>
        <name>1-deoxy-D-xylulose 5-phosphate</name>
        <dbReference type="ChEBI" id="CHEBI:57792"/>
    </ligand>
</feature>
<feature type="binding site" evidence="13">
    <location>
        <position position="218"/>
    </location>
    <ligand>
        <name>NADPH</name>
        <dbReference type="ChEBI" id="CHEBI:57783"/>
    </ligand>
</feature>
<feature type="binding site" evidence="13">
    <location>
        <position position="230"/>
    </location>
    <ligand>
        <name>1-deoxy-D-xylulose 5-phosphate</name>
        <dbReference type="ChEBI" id="CHEBI:57792"/>
    </ligand>
</feature>
<comment type="catalytic activity">
    <reaction evidence="10">
        <text>2-C-methyl-D-erythritol 4-phosphate + NADP(+) = 1-deoxy-D-xylulose 5-phosphate + NADPH + H(+)</text>
        <dbReference type="Rhea" id="RHEA:13717"/>
        <dbReference type="ChEBI" id="CHEBI:15378"/>
        <dbReference type="ChEBI" id="CHEBI:57783"/>
        <dbReference type="ChEBI" id="CHEBI:57792"/>
        <dbReference type="ChEBI" id="CHEBI:58262"/>
        <dbReference type="ChEBI" id="CHEBI:58349"/>
        <dbReference type="EC" id="1.1.1.267"/>
    </reaction>
    <physiologicalReaction direction="right-to-left" evidence="10">
        <dbReference type="Rhea" id="RHEA:13719"/>
    </physiologicalReaction>
</comment>
<feature type="binding site" evidence="13">
    <location>
        <position position="129"/>
    </location>
    <ligand>
        <name>NADPH</name>
        <dbReference type="ChEBI" id="CHEBI:57783"/>
    </ligand>
</feature>
<evidence type="ECO:0000256" key="13">
    <source>
        <dbReference type="HAMAP-Rule" id="MF_00183"/>
    </source>
</evidence>
<dbReference type="PANTHER" id="PTHR30525">
    <property type="entry name" value="1-DEOXY-D-XYLULOSE 5-PHOSPHATE REDUCTOISOMERASE"/>
    <property type="match status" value="1"/>
</dbReference>
<comment type="function">
    <text evidence="11 13">Catalyzes the NADPH-dependent rearrangement and reduction of 1-deoxy-D-xylulose-5-phosphate (DXP) to 2-C-methyl-D-erythritol 4-phosphate (MEP).</text>
</comment>
<dbReference type="Pfam" id="PF08436">
    <property type="entry name" value="DXP_redisom_C"/>
    <property type="match status" value="1"/>
</dbReference>
<dbReference type="GO" id="GO:0030145">
    <property type="term" value="F:manganese ion binding"/>
    <property type="evidence" value="ECO:0007669"/>
    <property type="project" value="TreeGrafter"/>
</dbReference>
<comment type="cofactor">
    <cofactor evidence="13">
        <name>Mg(2+)</name>
        <dbReference type="ChEBI" id="CHEBI:18420"/>
    </cofactor>
    <cofactor evidence="13">
        <name>Mn(2+)</name>
        <dbReference type="ChEBI" id="CHEBI:29035"/>
    </cofactor>
</comment>
<dbReference type="Gene3D" id="1.10.1740.10">
    <property type="match status" value="1"/>
</dbReference>
<name>A0A486XCJ6_9PAST</name>
<gene>
    <name evidence="13 17" type="primary">dxr</name>
    <name evidence="17" type="ORF">NCTC4101_01065</name>
</gene>
<evidence type="ECO:0000256" key="6">
    <source>
        <dbReference type="ARBA" id="ARBA00022857"/>
    </source>
</evidence>
<dbReference type="SUPFAM" id="SSF51735">
    <property type="entry name" value="NAD(P)-binding Rossmann-fold domains"/>
    <property type="match status" value="1"/>
</dbReference>
<dbReference type="HAMAP" id="MF_00183">
    <property type="entry name" value="DXP_reductoisom"/>
    <property type="match status" value="1"/>
</dbReference>
<feature type="binding site" evidence="13">
    <location>
        <position position="212"/>
    </location>
    <ligand>
        <name>1-deoxy-D-xylulose 5-phosphate</name>
        <dbReference type="ChEBI" id="CHEBI:57792"/>
    </ligand>
</feature>
<evidence type="ECO:0000256" key="3">
    <source>
        <dbReference type="ARBA" id="ARBA00006825"/>
    </source>
</evidence>
<dbReference type="FunFam" id="3.40.50.720:FF:000045">
    <property type="entry name" value="1-deoxy-D-xylulose 5-phosphate reductoisomerase"/>
    <property type="match status" value="1"/>
</dbReference>
<dbReference type="InterPro" id="IPR013644">
    <property type="entry name" value="DXP_reductoisomerase_C"/>
</dbReference>
<organism evidence="17">
    <name type="scientific">uncultured Avibacterium sp</name>
    <dbReference type="NCBI Taxonomy" id="1936169"/>
    <lineage>
        <taxon>Bacteria</taxon>
        <taxon>Pseudomonadati</taxon>
        <taxon>Pseudomonadota</taxon>
        <taxon>Gammaproteobacteria</taxon>
        <taxon>Pasteurellales</taxon>
        <taxon>Pasteurellaceae</taxon>
        <taxon>Avibacterium</taxon>
        <taxon>environmental samples</taxon>
    </lineage>
</organism>
<dbReference type="GO" id="GO:0016853">
    <property type="term" value="F:isomerase activity"/>
    <property type="evidence" value="ECO:0007669"/>
    <property type="project" value="UniProtKB-KW"/>
</dbReference>
<dbReference type="UniPathway" id="UPA00056">
    <property type="reaction ID" value="UER00092"/>
</dbReference>
<keyword evidence="8 13" id="KW-0464">Manganese</keyword>
<proteinExistence type="inferred from homology"/>
<dbReference type="GO" id="GO:0030604">
    <property type="term" value="F:1-deoxy-D-xylulose-5-phosphate reductoisomerase activity"/>
    <property type="evidence" value="ECO:0007669"/>
    <property type="project" value="UniProtKB-UniRule"/>
</dbReference>
<keyword evidence="9 13" id="KW-0414">Isoprene biosynthesis</keyword>
<dbReference type="AlphaFoldDB" id="A0A486XCJ6"/>
<feature type="binding site" evidence="13">
    <location>
        <position position="16"/>
    </location>
    <ligand>
        <name>NADPH</name>
        <dbReference type="ChEBI" id="CHEBI:57783"/>
    </ligand>
</feature>
<feature type="binding site" evidence="13">
    <location>
        <position position="155"/>
    </location>
    <ligand>
        <name>Mn(2+)</name>
        <dbReference type="ChEBI" id="CHEBI:29035"/>
    </ligand>
</feature>
<feature type="binding site" evidence="13">
    <location>
        <position position="14"/>
    </location>
    <ligand>
        <name>NADPH</name>
        <dbReference type="ChEBI" id="CHEBI:57783"/>
    </ligand>
</feature>
<evidence type="ECO:0000259" key="15">
    <source>
        <dbReference type="Pfam" id="PF08436"/>
    </source>
</evidence>
<dbReference type="EC" id="1.1.1.267" evidence="4 13"/>
<evidence type="ECO:0000256" key="1">
    <source>
        <dbReference type="ARBA" id="ARBA00001941"/>
    </source>
</evidence>
<evidence type="ECO:0000256" key="9">
    <source>
        <dbReference type="ARBA" id="ARBA00023229"/>
    </source>
</evidence>
<dbReference type="SUPFAM" id="SSF55347">
    <property type="entry name" value="Glyceraldehyde-3-phosphate dehydrogenase-like, C-terminal domain"/>
    <property type="match status" value="1"/>
</dbReference>
<feature type="domain" description="1-deoxy-D-xylulose 5-phosphate reductoisomerase C-terminal" evidence="15">
    <location>
        <begin position="149"/>
        <end position="242"/>
    </location>
</feature>
<feature type="binding site" evidence="13">
    <location>
        <position position="40"/>
    </location>
    <ligand>
        <name>NADPH</name>
        <dbReference type="ChEBI" id="CHEBI:57783"/>
    </ligand>
</feature>
<evidence type="ECO:0000256" key="5">
    <source>
        <dbReference type="ARBA" id="ARBA00022723"/>
    </source>
</evidence>
<dbReference type="Pfam" id="PF13288">
    <property type="entry name" value="DXPR_C"/>
    <property type="match status" value="1"/>
</dbReference>
<evidence type="ECO:0000256" key="8">
    <source>
        <dbReference type="ARBA" id="ARBA00023211"/>
    </source>
</evidence>
<dbReference type="PIRSF" id="PIRSF006205">
    <property type="entry name" value="Dxp_reductismrs"/>
    <property type="match status" value="1"/>
</dbReference>
<feature type="domain" description="DXP reductoisomerase C-terminal" evidence="16">
    <location>
        <begin position="274"/>
        <end position="390"/>
    </location>
</feature>
<comment type="similarity">
    <text evidence="3 13">Belongs to the DXR family.</text>
</comment>
<keyword evidence="13" id="KW-0460">Magnesium</keyword>
<dbReference type="InterPro" id="IPR003821">
    <property type="entry name" value="DXP_reductoisomerase"/>
</dbReference>
<reference evidence="17" key="1">
    <citation type="submission" date="2019-03" db="EMBL/GenBank/DDBJ databases">
        <authorList>
            <consortium name="Pathogen Informatics"/>
        </authorList>
    </citation>
    <scope>NUCLEOTIDE SEQUENCE</scope>
    <source>
        <strain evidence="17">Unknown</strain>
    </source>
</reference>
<feature type="binding site" evidence="13">
    <location>
        <position position="234"/>
    </location>
    <ligand>
        <name>1-deoxy-D-xylulose 5-phosphate</name>
        <dbReference type="ChEBI" id="CHEBI:57792"/>
    </ligand>
</feature>
<feature type="binding site" evidence="13">
    <location>
        <position position="189"/>
    </location>
    <ligand>
        <name>1-deoxy-D-xylulose 5-phosphate</name>
        <dbReference type="ChEBI" id="CHEBI:57792"/>
    </ligand>
</feature>
<protein>
    <recommendedName>
        <fullName evidence="12 13">1-deoxy-D-xylulose 5-phosphate reductoisomerase</fullName>
        <shortName evidence="13">DXP reductoisomerase</shortName>
        <ecNumber evidence="4 13">1.1.1.267</ecNumber>
    </recommendedName>
    <alternativeName>
        <fullName evidence="13">1-deoxyxylulose-5-phosphate reductoisomerase</fullName>
    </alternativeName>
    <alternativeName>
        <fullName evidence="13">2-C-methyl-D-erythritol 4-phosphate synthase</fullName>
    </alternativeName>
</protein>
<dbReference type="InterPro" id="IPR026877">
    <property type="entry name" value="DXPR_C"/>
</dbReference>